<evidence type="ECO:0000256" key="8">
    <source>
        <dbReference type="ARBA" id="ARBA00023012"/>
    </source>
</evidence>
<comment type="caution">
    <text evidence="14">The sequence shown here is derived from an EMBL/GenBank/DDBJ whole genome shotgun (WGS) entry which is preliminary data.</text>
</comment>
<feature type="compositionally biased region" description="Polar residues" evidence="10">
    <location>
        <begin position="694"/>
        <end position="712"/>
    </location>
</feature>
<keyword evidence="11" id="KW-1133">Transmembrane helix</keyword>
<dbReference type="InterPro" id="IPR003594">
    <property type="entry name" value="HATPase_dom"/>
</dbReference>
<evidence type="ECO:0000256" key="5">
    <source>
        <dbReference type="ARBA" id="ARBA00022741"/>
    </source>
</evidence>
<keyword evidence="15" id="KW-1185">Reference proteome</keyword>
<keyword evidence="3" id="KW-0597">Phosphoprotein</keyword>
<dbReference type="SMART" id="SM00388">
    <property type="entry name" value="HisKA"/>
    <property type="match status" value="1"/>
</dbReference>
<dbReference type="Pfam" id="PF12974">
    <property type="entry name" value="Phosphonate-bd"/>
    <property type="match status" value="1"/>
</dbReference>
<name>A0ABS2DT45_9BURK</name>
<sequence length="712" mass="77785">MQQAKRCGVRGRLVCPVACRLTLAACILLSGLLAGLVATTARAEIVAVETGPEQPKAVAPVTTTPAPFVLPVFETPAPPHREKALGADAPMPEGVNLDEGERLRIRVGVLAYSPPWYDGAFVDESLQYLRWQLPRYEFVVRYYPPEALRAAIRKREVDVAAASTTFFHAERMPTLRELAAIVSDTASDPSRAAAAAVIVRSDSPLERIEDLKGRRVSVVADEETPGLYEVLYEAAKAGHDADTFLGSLVRRPPLEMKGVIDDVLDGRADAGILRACFLEDLWRAGSVSYQNQIRVLDRRKGDGLVCYHSTDLYPGWTLVSSESLPQRAAREITAELLTKPQNAWGQYWSVSTDHSAVIEMYRTLKLGSFAYLRDWTLERIWREYWPAIVIGFFTLLTLLIHGVVLEKLVRRRTRELERVHAEQAQAQREARELTERLDALERAGAVGQLSSIVAHEMKQPLAVIQNLSRGTLRILEDEAPDLGDAAEAVESINREAERAAGVIDRVRAYGKGHADRERLSLERAVKRCVERFIASGKSRLVEIRFGRLEAGDVFVNPIDLELIVINLLSNAVNAASTRNRPTVEVSVEREPEAKAKSGNVEMAGGSEAPAMMRLSVADNGPALTQAAFDSLGRTVLKSSSKGLGLGLLIVKSLTESYVGRLTFERAANGGTIAVVRLPVAAPSAGASDAETAARSANTYSTIEATQAKDSPT</sequence>
<evidence type="ECO:0000256" key="3">
    <source>
        <dbReference type="ARBA" id="ARBA00022553"/>
    </source>
</evidence>
<dbReference type="Pfam" id="PF02518">
    <property type="entry name" value="HATPase_c"/>
    <property type="match status" value="1"/>
</dbReference>
<dbReference type="Gene3D" id="1.10.287.130">
    <property type="match status" value="1"/>
</dbReference>
<feature type="transmembrane region" description="Helical" evidence="11">
    <location>
        <begin position="384"/>
        <end position="405"/>
    </location>
</feature>
<evidence type="ECO:0000256" key="10">
    <source>
        <dbReference type="SAM" id="MobiDB-lite"/>
    </source>
</evidence>
<feature type="coiled-coil region" evidence="9">
    <location>
        <begin position="409"/>
        <end position="443"/>
    </location>
</feature>
<keyword evidence="8" id="KW-0902">Two-component regulatory system</keyword>
<dbReference type="PRINTS" id="PR00344">
    <property type="entry name" value="BCTRLSENSOR"/>
</dbReference>
<keyword evidence="11" id="KW-0812">Transmembrane</keyword>
<dbReference type="SUPFAM" id="SSF53850">
    <property type="entry name" value="Periplasmic binding protein-like II"/>
    <property type="match status" value="1"/>
</dbReference>
<dbReference type="SMART" id="SM00387">
    <property type="entry name" value="HATPase_c"/>
    <property type="match status" value="1"/>
</dbReference>
<organism evidence="14 15">
    <name type="scientific">Sutterella massiliensis</name>
    <dbReference type="NCBI Taxonomy" id="1816689"/>
    <lineage>
        <taxon>Bacteria</taxon>
        <taxon>Pseudomonadati</taxon>
        <taxon>Pseudomonadota</taxon>
        <taxon>Betaproteobacteria</taxon>
        <taxon>Burkholderiales</taxon>
        <taxon>Sutterellaceae</taxon>
        <taxon>Sutterella</taxon>
    </lineage>
</organism>
<evidence type="ECO:0000256" key="7">
    <source>
        <dbReference type="ARBA" id="ARBA00022840"/>
    </source>
</evidence>
<evidence type="ECO:0000259" key="13">
    <source>
        <dbReference type="PROSITE" id="PS50109"/>
    </source>
</evidence>
<feature type="signal peptide" evidence="12">
    <location>
        <begin position="1"/>
        <end position="43"/>
    </location>
</feature>
<dbReference type="InterPro" id="IPR036890">
    <property type="entry name" value="HATPase_C_sf"/>
</dbReference>
<accession>A0ABS2DT45</accession>
<keyword evidence="6" id="KW-0418">Kinase</keyword>
<dbReference type="InterPro" id="IPR036097">
    <property type="entry name" value="HisK_dim/P_sf"/>
</dbReference>
<dbReference type="CDD" id="cd00082">
    <property type="entry name" value="HisKA"/>
    <property type="match status" value="1"/>
</dbReference>
<keyword evidence="11" id="KW-0472">Membrane</keyword>
<dbReference type="InterPro" id="IPR005467">
    <property type="entry name" value="His_kinase_dom"/>
</dbReference>
<evidence type="ECO:0000256" key="9">
    <source>
        <dbReference type="SAM" id="Coils"/>
    </source>
</evidence>
<dbReference type="PROSITE" id="PS50109">
    <property type="entry name" value="HIS_KIN"/>
    <property type="match status" value="1"/>
</dbReference>
<dbReference type="EC" id="2.7.13.3" evidence="2"/>
<evidence type="ECO:0000256" key="4">
    <source>
        <dbReference type="ARBA" id="ARBA00022679"/>
    </source>
</evidence>
<evidence type="ECO:0000256" key="1">
    <source>
        <dbReference type="ARBA" id="ARBA00000085"/>
    </source>
</evidence>
<comment type="catalytic activity">
    <reaction evidence="1">
        <text>ATP + protein L-histidine = ADP + protein N-phospho-L-histidine.</text>
        <dbReference type="EC" id="2.7.13.3"/>
    </reaction>
</comment>
<keyword evidence="9" id="KW-0175">Coiled coil</keyword>
<dbReference type="Pfam" id="PF00512">
    <property type="entry name" value="HisKA"/>
    <property type="match status" value="1"/>
</dbReference>
<protein>
    <recommendedName>
        <fullName evidence="2">histidine kinase</fullName>
        <ecNumber evidence="2">2.7.13.3</ecNumber>
    </recommendedName>
</protein>
<evidence type="ECO:0000256" key="12">
    <source>
        <dbReference type="SAM" id="SignalP"/>
    </source>
</evidence>
<reference evidence="14 15" key="1">
    <citation type="journal article" date="2021" name="Sci. Rep.">
        <title>The distribution of antibiotic resistance genes in chicken gut microbiota commensals.</title>
        <authorList>
            <person name="Juricova H."/>
            <person name="Matiasovicova J."/>
            <person name="Kubasova T."/>
            <person name="Cejkova D."/>
            <person name="Rychlik I."/>
        </authorList>
    </citation>
    <scope>NUCLEOTIDE SEQUENCE [LARGE SCALE GENOMIC DNA]</scope>
    <source>
        <strain evidence="14 15">An829</strain>
    </source>
</reference>
<dbReference type="SUPFAM" id="SSF47384">
    <property type="entry name" value="Homodimeric domain of signal transducing histidine kinase"/>
    <property type="match status" value="1"/>
</dbReference>
<evidence type="ECO:0000256" key="2">
    <source>
        <dbReference type="ARBA" id="ARBA00012438"/>
    </source>
</evidence>
<dbReference type="SUPFAM" id="SSF55874">
    <property type="entry name" value="ATPase domain of HSP90 chaperone/DNA topoisomerase II/histidine kinase"/>
    <property type="match status" value="1"/>
</dbReference>
<dbReference type="PANTHER" id="PTHR43065:SF10">
    <property type="entry name" value="PEROXIDE STRESS-ACTIVATED HISTIDINE KINASE MAK3"/>
    <property type="match status" value="1"/>
</dbReference>
<keyword evidence="12" id="KW-0732">Signal</keyword>
<feature type="domain" description="Histidine kinase" evidence="13">
    <location>
        <begin position="452"/>
        <end position="681"/>
    </location>
</feature>
<evidence type="ECO:0000313" key="15">
    <source>
        <dbReference type="Proteomes" id="UP000715095"/>
    </source>
</evidence>
<dbReference type="InterPro" id="IPR003661">
    <property type="entry name" value="HisK_dim/P_dom"/>
</dbReference>
<dbReference type="Gene3D" id="3.40.190.10">
    <property type="entry name" value="Periplasmic binding protein-like II"/>
    <property type="match status" value="1"/>
</dbReference>
<dbReference type="Proteomes" id="UP000715095">
    <property type="component" value="Unassembled WGS sequence"/>
</dbReference>
<evidence type="ECO:0000313" key="14">
    <source>
        <dbReference type="EMBL" id="MBM6704520.1"/>
    </source>
</evidence>
<dbReference type="Gene3D" id="3.30.565.10">
    <property type="entry name" value="Histidine kinase-like ATPase, C-terminal domain"/>
    <property type="match status" value="1"/>
</dbReference>
<dbReference type="InterPro" id="IPR004358">
    <property type="entry name" value="Sig_transdc_His_kin-like_C"/>
</dbReference>
<feature type="chain" id="PRO_5045088328" description="histidine kinase" evidence="12">
    <location>
        <begin position="44"/>
        <end position="712"/>
    </location>
</feature>
<proteinExistence type="predicted"/>
<dbReference type="RefSeq" id="WP_205103460.1">
    <property type="nucleotide sequence ID" value="NZ_JACJJC010000013.1"/>
</dbReference>
<dbReference type="PANTHER" id="PTHR43065">
    <property type="entry name" value="SENSOR HISTIDINE KINASE"/>
    <property type="match status" value="1"/>
</dbReference>
<evidence type="ECO:0000256" key="6">
    <source>
        <dbReference type="ARBA" id="ARBA00022777"/>
    </source>
</evidence>
<feature type="region of interest" description="Disordered" evidence="10">
    <location>
        <begin position="684"/>
        <end position="712"/>
    </location>
</feature>
<evidence type="ECO:0000256" key="11">
    <source>
        <dbReference type="SAM" id="Phobius"/>
    </source>
</evidence>
<keyword evidence="4" id="KW-0808">Transferase</keyword>
<keyword evidence="7" id="KW-0067">ATP-binding</keyword>
<dbReference type="EMBL" id="JACJJC010000013">
    <property type="protein sequence ID" value="MBM6704520.1"/>
    <property type="molecule type" value="Genomic_DNA"/>
</dbReference>
<keyword evidence="5" id="KW-0547">Nucleotide-binding</keyword>
<gene>
    <name evidence="14" type="ORF">H6A60_08500</name>
</gene>